<proteinExistence type="predicted"/>
<dbReference type="AlphaFoldDB" id="D6CZZ6"/>
<dbReference type="KEGG" id="bxy:BXY_27080"/>
<dbReference type="InterPro" id="IPR001387">
    <property type="entry name" value="Cro/C1-type_HTH"/>
</dbReference>
<feature type="domain" description="HTH cro/C1-type" evidence="1">
    <location>
        <begin position="21"/>
        <end position="61"/>
    </location>
</feature>
<dbReference type="PATRIC" id="fig|657309.4.peg.1508"/>
<reference evidence="2 3" key="2">
    <citation type="submission" date="2010-03" db="EMBL/GenBank/DDBJ databases">
        <authorList>
            <person name="Pajon A."/>
        </authorList>
    </citation>
    <scope>NUCLEOTIDE SEQUENCE [LARGE SCALE GENOMIC DNA]</scope>
    <source>
        <strain evidence="2 3">XB1A</strain>
    </source>
</reference>
<dbReference type="SUPFAM" id="SSF47413">
    <property type="entry name" value="lambda repressor-like DNA-binding domains"/>
    <property type="match status" value="1"/>
</dbReference>
<reference evidence="2 3" key="1">
    <citation type="submission" date="2010-03" db="EMBL/GenBank/DDBJ databases">
        <title>The genome sequence of Bacteriodes xylanisolvens XB1A.</title>
        <authorList>
            <consortium name="metaHIT consortium -- http://www.metahit.eu/"/>
            <person name="Pajon A."/>
            <person name="Turner K."/>
            <person name="Parkhill J."/>
            <person name="Bernalier A."/>
        </authorList>
    </citation>
    <scope>NUCLEOTIDE SEQUENCE [LARGE SCALE GENOMIC DNA]</scope>
    <source>
        <strain evidence="2 3">XB1A</strain>
    </source>
</reference>
<dbReference type="Pfam" id="PF01381">
    <property type="entry name" value="HTH_3"/>
    <property type="match status" value="1"/>
</dbReference>
<name>D6CZZ6_9BACE</name>
<dbReference type="SMART" id="SM00530">
    <property type="entry name" value="HTH_XRE"/>
    <property type="match status" value="1"/>
</dbReference>
<accession>D6CZZ6</accession>
<dbReference type="InterPro" id="IPR010982">
    <property type="entry name" value="Lambda_DNA-bd_dom_sf"/>
</dbReference>
<organism evidence="2 3">
    <name type="scientific">Bacteroides xylanisolvens XB1A</name>
    <dbReference type="NCBI Taxonomy" id="657309"/>
    <lineage>
        <taxon>Bacteria</taxon>
        <taxon>Pseudomonadati</taxon>
        <taxon>Bacteroidota</taxon>
        <taxon>Bacteroidia</taxon>
        <taxon>Bacteroidales</taxon>
        <taxon>Bacteroidaceae</taxon>
        <taxon>Bacteroides</taxon>
    </lineage>
</organism>
<dbReference type="PROSITE" id="PS50943">
    <property type="entry name" value="HTH_CROC1"/>
    <property type="match status" value="1"/>
</dbReference>
<dbReference type="Gene3D" id="1.10.260.40">
    <property type="entry name" value="lambda repressor-like DNA-binding domains"/>
    <property type="match status" value="1"/>
</dbReference>
<evidence type="ECO:0000313" key="2">
    <source>
        <dbReference type="EMBL" id="CBK67748.1"/>
    </source>
</evidence>
<gene>
    <name evidence="2" type="ORF">BXY_27080</name>
</gene>
<dbReference type="REBASE" id="32490">
    <property type="entry name" value="C.BxyORF27090P"/>
</dbReference>
<dbReference type="EMBL" id="FP929033">
    <property type="protein sequence ID" value="CBK67748.1"/>
    <property type="molecule type" value="Genomic_DNA"/>
</dbReference>
<dbReference type="eggNOG" id="COG1476">
    <property type="taxonomic scope" value="Bacteria"/>
</dbReference>
<dbReference type="HOGENOM" id="CLU_066192_52_0_10"/>
<dbReference type="RefSeq" id="WP_015532141.1">
    <property type="nucleotide sequence ID" value="NC_021017.1"/>
</dbReference>
<protein>
    <submittedName>
        <fullName evidence="2">Helix-turn-helix</fullName>
    </submittedName>
</protein>
<evidence type="ECO:0000259" key="1">
    <source>
        <dbReference type="PROSITE" id="PS50943"/>
    </source>
</evidence>
<dbReference type="GO" id="GO:0003677">
    <property type="term" value="F:DNA binding"/>
    <property type="evidence" value="ECO:0007669"/>
    <property type="project" value="InterPro"/>
</dbReference>
<dbReference type="CDD" id="cd00093">
    <property type="entry name" value="HTH_XRE"/>
    <property type="match status" value="1"/>
</dbReference>
<dbReference type="Proteomes" id="UP000008795">
    <property type="component" value="Chromosome"/>
</dbReference>
<sequence>MNGLNRIKIVLVEKDKTGRWLAEQLGVSVTTISRWCSNSTQPDLITLAKIASLLDIDIKELLVSTKKVSKE</sequence>
<evidence type="ECO:0000313" key="3">
    <source>
        <dbReference type="Proteomes" id="UP000008795"/>
    </source>
</evidence>